<organism evidence="1 2">
    <name type="scientific">Phanerochaete sordida</name>
    <dbReference type="NCBI Taxonomy" id="48140"/>
    <lineage>
        <taxon>Eukaryota</taxon>
        <taxon>Fungi</taxon>
        <taxon>Dikarya</taxon>
        <taxon>Basidiomycota</taxon>
        <taxon>Agaricomycotina</taxon>
        <taxon>Agaricomycetes</taxon>
        <taxon>Polyporales</taxon>
        <taxon>Phanerochaetaceae</taxon>
        <taxon>Phanerochaete</taxon>
    </lineage>
</organism>
<gene>
    <name evidence="1" type="ORF">PsYK624_145930</name>
</gene>
<keyword evidence="2" id="KW-1185">Reference proteome</keyword>
<dbReference type="Proteomes" id="UP000703269">
    <property type="component" value="Unassembled WGS sequence"/>
</dbReference>
<reference evidence="1 2" key="1">
    <citation type="submission" date="2021-08" db="EMBL/GenBank/DDBJ databases">
        <title>Draft Genome Sequence of Phanerochaete sordida strain YK-624.</title>
        <authorList>
            <person name="Mori T."/>
            <person name="Dohra H."/>
            <person name="Suzuki T."/>
            <person name="Kawagishi H."/>
            <person name="Hirai H."/>
        </authorList>
    </citation>
    <scope>NUCLEOTIDE SEQUENCE [LARGE SCALE GENOMIC DNA]</scope>
    <source>
        <strain evidence="1 2">YK-624</strain>
    </source>
</reference>
<accession>A0A9P3LL65</accession>
<sequence length="156" mass="17289">MVLTWVKTFSHWRNLRRAGLRSSISTLLLRDGTLFFLILAALNVAQMLTYTTRNSIGDGANFADAFLQSLPPVLIQRFMLNLRQFASPTEQSIYGPSAVQMSTVRFQERSSPLGNIGESLYFRDLDPDEDETDLASSLDLNTGDKGESLSIPAAVV</sequence>
<comment type="caution">
    <text evidence="1">The sequence shown here is derived from an EMBL/GenBank/DDBJ whole genome shotgun (WGS) entry which is preliminary data.</text>
</comment>
<dbReference type="EMBL" id="BPQB01000086">
    <property type="protein sequence ID" value="GJE98364.1"/>
    <property type="molecule type" value="Genomic_DNA"/>
</dbReference>
<proteinExistence type="predicted"/>
<evidence type="ECO:0000313" key="2">
    <source>
        <dbReference type="Proteomes" id="UP000703269"/>
    </source>
</evidence>
<protein>
    <submittedName>
        <fullName evidence="1">Uncharacterized protein</fullName>
    </submittedName>
</protein>
<dbReference type="OrthoDB" id="2756573at2759"/>
<name>A0A9P3LL65_9APHY</name>
<evidence type="ECO:0000313" key="1">
    <source>
        <dbReference type="EMBL" id="GJE98364.1"/>
    </source>
</evidence>
<dbReference type="AlphaFoldDB" id="A0A9P3LL65"/>